<evidence type="ECO:0000256" key="8">
    <source>
        <dbReference type="RuleBase" id="RU000492"/>
    </source>
</evidence>
<dbReference type="PROSITE" id="PS00039">
    <property type="entry name" value="DEAD_ATP_HELICASE"/>
    <property type="match status" value="1"/>
</dbReference>
<keyword evidence="2 8" id="KW-0547">Nucleotide-binding</keyword>
<feature type="short sequence motif" description="Q motif" evidence="7">
    <location>
        <begin position="11"/>
        <end position="39"/>
    </location>
</feature>
<evidence type="ECO:0000256" key="7">
    <source>
        <dbReference type="PROSITE-ProRule" id="PRU00552"/>
    </source>
</evidence>
<feature type="domain" description="Helicase C-terminal" evidence="10">
    <location>
        <begin position="224"/>
        <end position="385"/>
    </location>
</feature>
<comment type="similarity">
    <text evidence="8">Belongs to the DEAD box helicase family.</text>
</comment>
<organism evidence="12 13">
    <name type="scientific">Candidatus Methanoperedens nitratireducens</name>
    <dbReference type="NCBI Taxonomy" id="1392998"/>
    <lineage>
        <taxon>Archaea</taxon>
        <taxon>Methanobacteriati</taxon>
        <taxon>Methanobacteriota</taxon>
        <taxon>Stenosarchaea group</taxon>
        <taxon>Methanomicrobia</taxon>
        <taxon>Methanosarcinales</taxon>
        <taxon>ANME-2 cluster</taxon>
        <taxon>Candidatus Methanoperedentaceae</taxon>
        <taxon>Candidatus Methanoperedens</taxon>
    </lineage>
</organism>
<evidence type="ECO:0000256" key="3">
    <source>
        <dbReference type="ARBA" id="ARBA00022801"/>
    </source>
</evidence>
<evidence type="ECO:0000256" key="2">
    <source>
        <dbReference type="ARBA" id="ARBA00022741"/>
    </source>
</evidence>
<protein>
    <submittedName>
        <fullName evidence="12">DNA/RNA helicase, superfamily II</fullName>
        <ecNumber evidence="12">3.6.4.13</ecNumber>
    </submittedName>
</protein>
<dbReference type="PATRIC" id="fig|1392998.3.peg.1430"/>
<keyword evidence="5 8" id="KW-0067">ATP-binding</keyword>
<dbReference type="PROSITE" id="PS51192">
    <property type="entry name" value="HELICASE_ATP_BIND_1"/>
    <property type="match status" value="1"/>
</dbReference>
<evidence type="ECO:0000313" key="12">
    <source>
        <dbReference type="EMBL" id="KCZ72021.1"/>
    </source>
</evidence>
<sequence>MKLKGLNMENAEFKHLNLSKEIEMAITDMGFEEATPIQIQSIPYMLEGRDVIGQARTGTGKTAAFGIATLESIDPENKGLQAVILCPTRELAIQVAAEIKSISKYKKGIEILPIYGGQPIERQIKALKKGVQIIIGTPGRVMDHLDRRTLKMDGVKIIILDEADEMLDMGFREDIETILRKIPKQRQTLLFSATMPRAILDLTKKYQDNPQLIKLVHKEMTVPEVEQFYFEVKQSAKPEALSRLIDLYNLKSSLVFCNTKRRVDELVENLKTRGYLADGLHGDMAQKQRESVMSRFRRREIEVLVATDVAARGLDIGDIEAVFNYDIPVDDEYYVHRIGRTARAGKAGRAFAFVTGKEVYRIRQIQQFTKTKIIAQKVPSISDVEEIRTNLLLEKIKGTVDAGHLGEYSNLVEKLIQEDYTYIDVAAALLKMVIGEEGREEVRQRKE</sequence>
<dbReference type="GO" id="GO:0140097">
    <property type="term" value="F:catalytic activity, acting on DNA"/>
    <property type="evidence" value="ECO:0007669"/>
    <property type="project" value="UniProtKB-ARBA"/>
</dbReference>
<evidence type="ECO:0000256" key="5">
    <source>
        <dbReference type="ARBA" id="ARBA00022840"/>
    </source>
</evidence>
<dbReference type="InterPro" id="IPR011545">
    <property type="entry name" value="DEAD/DEAH_box_helicase_dom"/>
</dbReference>
<dbReference type="GO" id="GO:0005524">
    <property type="term" value="F:ATP binding"/>
    <property type="evidence" value="ECO:0007669"/>
    <property type="project" value="UniProtKB-KW"/>
</dbReference>
<feature type="domain" description="DEAD-box RNA helicase Q" evidence="11">
    <location>
        <begin position="11"/>
        <end position="39"/>
    </location>
</feature>
<name>A0A062UYM0_9EURY</name>
<dbReference type="SUPFAM" id="SSF52540">
    <property type="entry name" value="P-loop containing nucleoside triphosphate hydrolases"/>
    <property type="match status" value="1"/>
</dbReference>
<dbReference type="EMBL" id="JMIY01000003">
    <property type="protein sequence ID" value="KCZ72021.1"/>
    <property type="molecule type" value="Genomic_DNA"/>
</dbReference>
<dbReference type="AlphaFoldDB" id="A0A062UYM0"/>
<feature type="domain" description="Helicase ATP-binding" evidence="9">
    <location>
        <begin position="42"/>
        <end position="213"/>
    </location>
</feature>
<dbReference type="PROSITE" id="PS51194">
    <property type="entry name" value="HELICASE_CTER"/>
    <property type="match status" value="1"/>
</dbReference>
<dbReference type="GO" id="GO:0005829">
    <property type="term" value="C:cytosol"/>
    <property type="evidence" value="ECO:0007669"/>
    <property type="project" value="TreeGrafter"/>
</dbReference>
<dbReference type="InterPro" id="IPR027417">
    <property type="entry name" value="P-loop_NTPase"/>
</dbReference>
<evidence type="ECO:0000259" key="11">
    <source>
        <dbReference type="PROSITE" id="PS51195"/>
    </source>
</evidence>
<keyword evidence="3 8" id="KW-0378">Hydrolase</keyword>
<comment type="caution">
    <text evidence="12">The sequence shown here is derived from an EMBL/GenBank/DDBJ whole genome shotgun (WGS) entry which is preliminary data.</text>
</comment>
<dbReference type="InterPro" id="IPR001650">
    <property type="entry name" value="Helicase_C-like"/>
</dbReference>
<dbReference type="PROSITE" id="PS51195">
    <property type="entry name" value="Q_MOTIF"/>
    <property type="match status" value="1"/>
</dbReference>
<dbReference type="EC" id="3.6.4.13" evidence="12"/>
<accession>A0A062UYM0</accession>
<dbReference type="GO" id="GO:0003676">
    <property type="term" value="F:nucleic acid binding"/>
    <property type="evidence" value="ECO:0007669"/>
    <property type="project" value="InterPro"/>
</dbReference>
<dbReference type="FunFam" id="3.40.50.300:FF:000108">
    <property type="entry name" value="ATP-dependent RNA helicase RhlE"/>
    <property type="match status" value="1"/>
</dbReference>
<proteinExistence type="inferred from homology"/>
<dbReference type="SMART" id="SM00487">
    <property type="entry name" value="DEXDc"/>
    <property type="match status" value="1"/>
</dbReference>
<dbReference type="InterPro" id="IPR044742">
    <property type="entry name" value="DEAD/DEAH_RhlB"/>
</dbReference>
<dbReference type="PANTHER" id="PTHR47959">
    <property type="entry name" value="ATP-DEPENDENT RNA HELICASE RHLE-RELATED"/>
    <property type="match status" value="1"/>
</dbReference>
<dbReference type="Pfam" id="PF00270">
    <property type="entry name" value="DEAD"/>
    <property type="match status" value="1"/>
</dbReference>
<dbReference type="Pfam" id="PF25399">
    <property type="entry name" value="DeaD_dimer"/>
    <property type="match status" value="1"/>
</dbReference>
<dbReference type="InterPro" id="IPR000629">
    <property type="entry name" value="RNA-helicase_DEAD-box_CS"/>
</dbReference>
<keyword evidence="4 8" id="KW-0347">Helicase</keyword>
<evidence type="ECO:0000256" key="4">
    <source>
        <dbReference type="ARBA" id="ARBA00022806"/>
    </source>
</evidence>
<dbReference type="GO" id="GO:0016787">
    <property type="term" value="F:hydrolase activity"/>
    <property type="evidence" value="ECO:0007669"/>
    <property type="project" value="UniProtKB-KW"/>
</dbReference>
<evidence type="ECO:0000256" key="1">
    <source>
        <dbReference type="ARBA" id="ARBA00022490"/>
    </source>
</evidence>
<dbReference type="InterPro" id="IPR057325">
    <property type="entry name" value="DeaD_dimer"/>
</dbReference>
<evidence type="ECO:0000259" key="9">
    <source>
        <dbReference type="PROSITE" id="PS51192"/>
    </source>
</evidence>
<keyword evidence="6" id="KW-0346">Stress response</keyword>
<dbReference type="InterPro" id="IPR014014">
    <property type="entry name" value="RNA_helicase_DEAD_Q_motif"/>
</dbReference>
<dbReference type="GO" id="GO:0003724">
    <property type="term" value="F:RNA helicase activity"/>
    <property type="evidence" value="ECO:0007669"/>
    <property type="project" value="UniProtKB-EC"/>
</dbReference>
<evidence type="ECO:0000313" key="13">
    <source>
        <dbReference type="Proteomes" id="UP000027153"/>
    </source>
</evidence>
<keyword evidence="13" id="KW-1185">Reference proteome</keyword>
<evidence type="ECO:0000259" key="10">
    <source>
        <dbReference type="PROSITE" id="PS51194"/>
    </source>
</evidence>
<reference evidence="12 13" key="1">
    <citation type="journal article" date="2013" name="Nature">
        <title>Anaerobic oxidation of methane coupled to nitrate reduction in a novel archaeal lineage.</title>
        <authorList>
            <person name="Haroon M.F."/>
            <person name="Hu S."/>
            <person name="Shi Y."/>
            <person name="Imelfort M."/>
            <person name="Keller J."/>
            <person name="Hugenholtz P."/>
            <person name="Yuan Z."/>
            <person name="Tyson G.W."/>
        </authorList>
    </citation>
    <scope>NUCLEOTIDE SEQUENCE [LARGE SCALE GENOMIC DNA]</scope>
    <source>
        <strain evidence="12 13">ANME-2d</strain>
    </source>
</reference>
<dbReference type="InterPro" id="IPR014001">
    <property type="entry name" value="Helicase_ATP-bd"/>
</dbReference>
<dbReference type="CDD" id="cd18787">
    <property type="entry name" value="SF2_C_DEAD"/>
    <property type="match status" value="1"/>
</dbReference>
<keyword evidence="1" id="KW-0963">Cytoplasm</keyword>
<dbReference type="Gene3D" id="3.40.50.300">
    <property type="entry name" value="P-loop containing nucleotide triphosphate hydrolases"/>
    <property type="match status" value="2"/>
</dbReference>
<dbReference type="Proteomes" id="UP000027153">
    <property type="component" value="Unassembled WGS sequence"/>
</dbReference>
<dbReference type="SMART" id="SM00490">
    <property type="entry name" value="HELICc"/>
    <property type="match status" value="1"/>
</dbReference>
<dbReference type="PANTHER" id="PTHR47959:SF13">
    <property type="entry name" value="ATP-DEPENDENT RNA HELICASE RHLE"/>
    <property type="match status" value="1"/>
</dbReference>
<dbReference type="InterPro" id="IPR050079">
    <property type="entry name" value="DEAD_box_RNA_helicase"/>
</dbReference>
<evidence type="ECO:0000256" key="6">
    <source>
        <dbReference type="ARBA" id="ARBA00023016"/>
    </source>
</evidence>
<dbReference type="CDD" id="cd00268">
    <property type="entry name" value="DEADc"/>
    <property type="match status" value="1"/>
</dbReference>
<dbReference type="Pfam" id="PF00271">
    <property type="entry name" value="Helicase_C"/>
    <property type="match status" value="1"/>
</dbReference>
<gene>
    <name evidence="12" type="ORF">ANME2D_01421</name>
</gene>